<dbReference type="AlphaFoldDB" id="A0A6M3LXU6"/>
<evidence type="ECO:0000313" key="1">
    <source>
        <dbReference type="EMBL" id="QJA98372.1"/>
    </source>
</evidence>
<sequence>MKKDNEERGDTSITISKEDLPLFNEYRAREAGRKGESNISHPDFLRFLLSLYRGADNADRGVAWKRVEGRTGRKKGRDRS</sequence>
<dbReference type="EMBL" id="MT143775">
    <property type="protein sequence ID" value="QJB02333.1"/>
    <property type="molecule type" value="Genomic_DNA"/>
</dbReference>
<reference evidence="1" key="1">
    <citation type="submission" date="2020-03" db="EMBL/GenBank/DDBJ databases">
        <title>The deep terrestrial virosphere.</title>
        <authorList>
            <person name="Holmfeldt K."/>
            <person name="Nilsson E."/>
            <person name="Simone D."/>
            <person name="Lopez-Fernandez M."/>
            <person name="Wu X."/>
            <person name="de Brujin I."/>
            <person name="Lundin D."/>
            <person name="Andersson A."/>
            <person name="Bertilsson S."/>
            <person name="Dopson M."/>
        </authorList>
    </citation>
    <scope>NUCLEOTIDE SEQUENCE</scope>
    <source>
        <strain evidence="1">MM171A01899</strain>
        <strain evidence="2">MM171B01365</strain>
    </source>
</reference>
<protein>
    <submittedName>
        <fullName evidence="1">Uncharacterized protein</fullName>
    </submittedName>
</protein>
<gene>
    <name evidence="1" type="ORF">MM171A01899_0005</name>
    <name evidence="2" type="ORF">MM171B01365_0011</name>
</gene>
<name>A0A6M3LXU6_9ZZZZ</name>
<organism evidence="1">
    <name type="scientific">viral metagenome</name>
    <dbReference type="NCBI Taxonomy" id="1070528"/>
    <lineage>
        <taxon>unclassified sequences</taxon>
        <taxon>metagenomes</taxon>
        <taxon>organismal metagenomes</taxon>
    </lineage>
</organism>
<dbReference type="EMBL" id="MT143575">
    <property type="protein sequence ID" value="QJA98372.1"/>
    <property type="molecule type" value="Genomic_DNA"/>
</dbReference>
<proteinExistence type="predicted"/>
<accession>A0A6M3LXU6</accession>
<evidence type="ECO:0000313" key="2">
    <source>
        <dbReference type="EMBL" id="QJB02333.1"/>
    </source>
</evidence>